<dbReference type="Pfam" id="PF04851">
    <property type="entry name" value="ResIII"/>
    <property type="match status" value="1"/>
</dbReference>
<dbReference type="InterPro" id="IPR001650">
    <property type="entry name" value="Helicase_C-like"/>
</dbReference>
<accession>A0ABD6DLH1</accession>
<dbReference type="CDD" id="cd17926">
    <property type="entry name" value="DEXHc_RE"/>
    <property type="match status" value="1"/>
</dbReference>
<sequence length="480" mass="54395">MEYRYVTSTSSMSTFESPDWIEPREYQQQAIQSWLDADGQGILHMATGTGKTVTALQAASKVADFVEQRFLLVIAVPYQHLVDQWAADLKDFGVQPVLAYQSRRNWQPRLERELLELNNAVRDIAVVVTTHRTLSGAATQQTLKRSVGQSMLIADEVHHMGATDAQKGLLDEFRFRLGLSATPERWYDEDGTRVLNSYFGGTVFDYGLKNAIDGGALYEYYYIPHIVELEADEMEEYMRLTRKIGRLMGKAGGADAVLEDNPALQTALFKRARLIGTARQKLDLLVDLFAKVDNPEHTLVYCSDGSLGVDEDGERHVDETTKMLRDVCDLTVDRFTARENQAKREALLTDFERGEIDVLTSIRCLDEGVDIPATRTAYILASTSNPRQYVQRRGRILRQDEGKQFAVIHDFITIPDTGQHPEMLTDEEYAAERKLIENELDRVSMFAECARNHPDADVRGIPTSNRTLQSVKRRYELLTS</sequence>
<evidence type="ECO:0000259" key="5">
    <source>
        <dbReference type="PROSITE" id="PS51192"/>
    </source>
</evidence>
<name>A0ABD6DLH1_9EURY</name>
<keyword evidence="3 7" id="KW-0347">Helicase</keyword>
<feature type="domain" description="Helicase ATP-binding" evidence="5">
    <location>
        <begin position="32"/>
        <end position="201"/>
    </location>
</feature>
<dbReference type="GO" id="GO:0140097">
    <property type="term" value="F:catalytic activity, acting on DNA"/>
    <property type="evidence" value="ECO:0007669"/>
    <property type="project" value="UniProtKB-ARBA"/>
</dbReference>
<dbReference type="AlphaFoldDB" id="A0ABD6DLH1"/>
<dbReference type="InterPro" id="IPR050615">
    <property type="entry name" value="ATP-dep_DNA_Helicase"/>
</dbReference>
<reference evidence="7 8" key="1">
    <citation type="journal article" date="2019" name="Int. J. Syst. Evol. Microbiol.">
        <title>The Global Catalogue of Microorganisms (GCM) 10K type strain sequencing project: providing services to taxonomists for standard genome sequencing and annotation.</title>
        <authorList>
            <consortium name="The Broad Institute Genomics Platform"/>
            <consortium name="The Broad Institute Genome Sequencing Center for Infectious Disease"/>
            <person name="Wu L."/>
            <person name="Ma J."/>
        </authorList>
    </citation>
    <scope>NUCLEOTIDE SEQUENCE [LARGE SCALE GENOMIC DNA]</scope>
    <source>
        <strain evidence="7 8">CGMCC 1.10390</strain>
    </source>
</reference>
<dbReference type="PANTHER" id="PTHR11274">
    <property type="entry name" value="RAD25/XP-B DNA REPAIR HELICASE"/>
    <property type="match status" value="1"/>
</dbReference>
<dbReference type="InterPro" id="IPR027417">
    <property type="entry name" value="P-loop_NTPase"/>
</dbReference>
<dbReference type="PROSITE" id="PS51194">
    <property type="entry name" value="HELICASE_CTER"/>
    <property type="match status" value="1"/>
</dbReference>
<evidence type="ECO:0000256" key="3">
    <source>
        <dbReference type="ARBA" id="ARBA00022806"/>
    </source>
</evidence>
<keyword evidence="4" id="KW-0067">ATP-binding</keyword>
<evidence type="ECO:0000256" key="1">
    <source>
        <dbReference type="ARBA" id="ARBA00022741"/>
    </source>
</evidence>
<dbReference type="SMART" id="SM00490">
    <property type="entry name" value="HELICc"/>
    <property type="match status" value="1"/>
</dbReference>
<dbReference type="GO" id="GO:0005524">
    <property type="term" value="F:ATP binding"/>
    <property type="evidence" value="ECO:0007669"/>
    <property type="project" value="UniProtKB-KW"/>
</dbReference>
<evidence type="ECO:0000256" key="2">
    <source>
        <dbReference type="ARBA" id="ARBA00022801"/>
    </source>
</evidence>
<dbReference type="InterPro" id="IPR014001">
    <property type="entry name" value="Helicase_ATP-bd"/>
</dbReference>
<dbReference type="Pfam" id="PF00271">
    <property type="entry name" value="Helicase_C"/>
    <property type="match status" value="1"/>
</dbReference>
<dbReference type="Proteomes" id="UP001597034">
    <property type="component" value="Unassembled WGS sequence"/>
</dbReference>
<dbReference type="Gene3D" id="3.40.50.300">
    <property type="entry name" value="P-loop containing nucleotide triphosphate hydrolases"/>
    <property type="match status" value="2"/>
</dbReference>
<dbReference type="PANTHER" id="PTHR11274:SF0">
    <property type="entry name" value="GENERAL TRANSCRIPTION AND DNA REPAIR FACTOR IIH HELICASE SUBUNIT XPB"/>
    <property type="match status" value="1"/>
</dbReference>
<keyword evidence="8" id="KW-1185">Reference proteome</keyword>
<dbReference type="SUPFAM" id="SSF52540">
    <property type="entry name" value="P-loop containing nucleoside triphosphate hydrolases"/>
    <property type="match status" value="1"/>
</dbReference>
<gene>
    <name evidence="7" type="ORF">ACFSBL_14465</name>
</gene>
<feature type="domain" description="Helicase C-terminal" evidence="6">
    <location>
        <begin position="284"/>
        <end position="444"/>
    </location>
</feature>
<dbReference type="RefSeq" id="WP_256401037.1">
    <property type="nucleotide sequence ID" value="NZ_JANHJR010000003.1"/>
</dbReference>
<keyword evidence="2" id="KW-0378">Hydrolase</keyword>
<dbReference type="EMBL" id="JBHUDO010000003">
    <property type="protein sequence ID" value="MFD1646892.1"/>
    <property type="molecule type" value="Genomic_DNA"/>
</dbReference>
<evidence type="ECO:0000313" key="7">
    <source>
        <dbReference type="EMBL" id="MFD1646892.1"/>
    </source>
</evidence>
<protein>
    <submittedName>
        <fullName evidence="7">DEAD/DEAH box helicase family protein</fullName>
    </submittedName>
</protein>
<dbReference type="InterPro" id="IPR006935">
    <property type="entry name" value="Helicase/UvrB_N"/>
</dbReference>
<evidence type="ECO:0000259" key="6">
    <source>
        <dbReference type="PROSITE" id="PS51194"/>
    </source>
</evidence>
<dbReference type="GO" id="GO:0004386">
    <property type="term" value="F:helicase activity"/>
    <property type="evidence" value="ECO:0007669"/>
    <property type="project" value="UniProtKB-KW"/>
</dbReference>
<evidence type="ECO:0000256" key="4">
    <source>
        <dbReference type="ARBA" id="ARBA00022840"/>
    </source>
</evidence>
<dbReference type="SMART" id="SM00487">
    <property type="entry name" value="DEXDc"/>
    <property type="match status" value="1"/>
</dbReference>
<organism evidence="7 8">
    <name type="scientific">Haloarchaeobius litoreus</name>
    <dbReference type="NCBI Taxonomy" id="755306"/>
    <lineage>
        <taxon>Archaea</taxon>
        <taxon>Methanobacteriati</taxon>
        <taxon>Methanobacteriota</taxon>
        <taxon>Stenosarchaea group</taxon>
        <taxon>Halobacteria</taxon>
        <taxon>Halobacteriales</taxon>
        <taxon>Halorubellaceae</taxon>
        <taxon>Haloarchaeobius</taxon>
    </lineage>
</organism>
<dbReference type="PROSITE" id="PS51192">
    <property type="entry name" value="HELICASE_ATP_BIND_1"/>
    <property type="match status" value="1"/>
</dbReference>
<keyword evidence="1" id="KW-0547">Nucleotide-binding</keyword>
<proteinExistence type="predicted"/>
<dbReference type="GO" id="GO:0016787">
    <property type="term" value="F:hydrolase activity"/>
    <property type="evidence" value="ECO:0007669"/>
    <property type="project" value="UniProtKB-KW"/>
</dbReference>
<evidence type="ECO:0000313" key="8">
    <source>
        <dbReference type="Proteomes" id="UP001597034"/>
    </source>
</evidence>
<comment type="caution">
    <text evidence="7">The sequence shown here is derived from an EMBL/GenBank/DDBJ whole genome shotgun (WGS) entry which is preliminary data.</text>
</comment>